<evidence type="ECO:0000313" key="4">
    <source>
        <dbReference type="Proteomes" id="UP000676409"/>
    </source>
</evidence>
<accession>A0A975FYU0</accession>
<proteinExistence type="predicted"/>
<feature type="domain" description="CBU-0592-like" evidence="2">
    <location>
        <begin position="4"/>
        <end position="79"/>
    </location>
</feature>
<dbReference type="NCBIfam" id="NF047864">
    <property type="entry name" value="CBU_0592_membra"/>
    <property type="match status" value="1"/>
</dbReference>
<sequence>MTVFDIAGVAGVGLILAAYVGTQFRGLDPTRAPSLVMNLMGALLILGSLAKAFNLSAALMEGAWALVAAFGLVKLALRRR</sequence>
<dbReference type="AlphaFoldDB" id="A0A975FYU0"/>
<dbReference type="Proteomes" id="UP000676409">
    <property type="component" value="Chromosome"/>
</dbReference>
<name>A0A975FYU0_9CAUL</name>
<reference evidence="3" key="1">
    <citation type="submission" date="2021-04" db="EMBL/GenBank/DDBJ databases">
        <title>The complete genome sequence of Caulobacter sp. S6.</title>
        <authorList>
            <person name="Tang Y."/>
            <person name="Ouyang W."/>
            <person name="Liu Q."/>
            <person name="Huang B."/>
            <person name="Guo Z."/>
            <person name="Lei P."/>
        </authorList>
    </citation>
    <scope>NUCLEOTIDE SEQUENCE</scope>
    <source>
        <strain evidence="3">S6</strain>
    </source>
</reference>
<dbReference type="InterPro" id="IPR058058">
    <property type="entry name" value="CBU_0592-like"/>
</dbReference>
<dbReference type="Pfam" id="PF26604">
    <property type="entry name" value="CBU_0592"/>
    <property type="match status" value="1"/>
</dbReference>
<feature type="transmembrane region" description="Helical" evidence="1">
    <location>
        <begin position="6"/>
        <end position="22"/>
    </location>
</feature>
<evidence type="ECO:0000256" key="1">
    <source>
        <dbReference type="SAM" id="Phobius"/>
    </source>
</evidence>
<gene>
    <name evidence="3" type="ORF">KCG34_17285</name>
</gene>
<dbReference type="EMBL" id="CP073078">
    <property type="protein sequence ID" value="QUD86816.1"/>
    <property type="molecule type" value="Genomic_DNA"/>
</dbReference>
<keyword evidence="1" id="KW-1133">Transmembrane helix</keyword>
<feature type="transmembrane region" description="Helical" evidence="1">
    <location>
        <begin position="34"/>
        <end position="53"/>
    </location>
</feature>
<dbReference type="KEGG" id="caul:KCG34_17285"/>
<keyword evidence="4" id="KW-1185">Reference proteome</keyword>
<protein>
    <recommendedName>
        <fullName evidence="2">CBU-0592-like domain-containing protein</fullName>
    </recommendedName>
</protein>
<organism evidence="3 4">
    <name type="scientific">Phenylobacterium montanum</name>
    <dbReference type="NCBI Taxonomy" id="2823693"/>
    <lineage>
        <taxon>Bacteria</taxon>
        <taxon>Pseudomonadati</taxon>
        <taxon>Pseudomonadota</taxon>
        <taxon>Alphaproteobacteria</taxon>
        <taxon>Caulobacterales</taxon>
        <taxon>Caulobacteraceae</taxon>
        <taxon>Phenylobacterium</taxon>
    </lineage>
</organism>
<evidence type="ECO:0000313" key="3">
    <source>
        <dbReference type="EMBL" id="QUD86816.1"/>
    </source>
</evidence>
<keyword evidence="1" id="KW-0472">Membrane</keyword>
<feature type="transmembrane region" description="Helical" evidence="1">
    <location>
        <begin position="59"/>
        <end position="77"/>
    </location>
</feature>
<keyword evidence="1" id="KW-0812">Transmembrane</keyword>
<dbReference type="RefSeq" id="WP_211936868.1">
    <property type="nucleotide sequence ID" value="NZ_CP073078.1"/>
</dbReference>
<evidence type="ECO:0000259" key="2">
    <source>
        <dbReference type="Pfam" id="PF26604"/>
    </source>
</evidence>